<keyword evidence="3" id="KW-1185">Reference proteome</keyword>
<proteinExistence type="predicted"/>
<feature type="region of interest" description="Disordered" evidence="1">
    <location>
        <begin position="66"/>
        <end position="88"/>
    </location>
</feature>
<dbReference type="InterPro" id="IPR036514">
    <property type="entry name" value="SGNH_hydro_sf"/>
</dbReference>
<comment type="caution">
    <text evidence="2">The sequence shown here is derived from an EMBL/GenBank/DDBJ whole genome shotgun (WGS) entry which is preliminary data.</text>
</comment>
<evidence type="ECO:0008006" key="4">
    <source>
        <dbReference type="Google" id="ProtNLM"/>
    </source>
</evidence>
<dbReference type="EMBL" id="JAHCVI010000001">
    <property type="protein sequence ID" value="KAG7291201.1"/>
    <property type="molecule type" value="Genomic_DNA"/>
</dbReference>
<dbReference type="SUPFAM" id="SSF52266">
    <property type="entry name" value="SGNH hydrolase"/>
    <property type="match status" value="1"/>
</dbReference>
<dbReference type="Proteomes" id="UP001197093">
    <property type="component" value="Unassembled WGS sequence"/>
</dbReference>
<sequence length="258" mass="29019">MDALIAGLKPYAKYKARSYDTSKDVHIPLLESHLKSDPSSGPTIALLGDSMLERLITTGQSPNFPELFPSPTLLPPEDDLLRRDPNEKDPRIKGVFNAGVGGDKIENLIYRLVGDEDRSLPALLPLLAPSVKVWVILVGTNNLSPKKGLSDSHEDVLFEMGKALLEASPGSKLRIVRLSRRKDVPDGLVKLSNRRVKDVYKRLFIEFRFSRSVDYWEAPSSCIDFDMEKHLEDHVHLNLEGYRLWMQNSLFSSLKGVI</sequence>
<evidence type="ECO:0000256" key="1">
    <source>
        <dbReference type="SAM" id="MobiDB-lite"/>
    </source>
</evidence>
<evidence type="ECO:0000313" key="2">
    <source>
        <dbReference type="EMBL" id="KAG7291201.1"/>
    </source>
</evidence>
<dbReference type="AlphaFoldDB" id="A0AAD4F183"/>
<accession>A0AAD4F183</accession>
<evidence type="ECO:0000313" key="3">
    <source>
        <dbReference type="Proteomes" id="UP001197093"/>
    </source>
</evidence>
<dbReference type="Gene3D" id="3.40.50.1110">
    <property type="entry name" value="SGNH hydrolase"/>
    <property type="match status" value="1"/>
</dbReference>
<dbReference type="CDD" id="cd00229">
    <property type="entry name" value="SGNH_hydrolase"/>
    <property type="match status" value="1"/>
</dbReference>
<organism evidence="2 3">
    <name type="scientific">Staphylotrichum longicolle</name>
    <dbReference type="NCBI Taxonomy" id="669026"/>
    <lineage>
        <taxon>Eukaryota</taxon>
        <taxon>Fungi</taxon>
        <taxon>Dikarya</taxon>
        <taxon>Ascomycota</taxon>
        <taxon>Pezizomycotina</taxon>
        <taxon>Sordariomycetes</taxon>
        <taxon>Sordariomycetidae</taxon>
        <taxon>Sordariales</taxon>
        <taxon>Chaetomiaceae</taxon>
        <taxon>Staphylotrichum</taxon>
    </lineage>
</organism>
<gene>
    <name evidence="2" type="ORF">NEMBOFW57_001213</name>
</gene>
<protein>
    <recommendedName>
        <fullName evidence="4">SGNH hydrolase-type esterase domain-containing protein</fullName>
    </recommendedName>
</protein>
<feature type="compositionally biased region" description="Basic and acidic residues" evidence="1">
    <location>
        <begin position="79"/>
        <end position="88"/>
    </location>
</feature>
<reference evidence="2" key="1">
    <citation type="submission" date="2023-02" db="EMBL/GenBank/DDBJ databases">
        <authorList>
            <person name="Palmer J.M."/>
        </authorList>
    </citation>
    <scope>NUCLEOTIDE SEQUENCE</scope>
    <source>
        <strain evidence="2">FW57</strain>
    </source>
</reference>
<name>A0AAD4F183_9PEZI</name>